<dbReference type="OrthoDB" id="3543113at2759"/>
<dbReference type="PANTHER" id="PTHR38926">
    <property type="entry name" value="F-BOX DOMAIN CONTAINING PROTEIN, EXPRESSED"/>
    <property type="match status" value="1"/>
</dbReference>
<protein>
    <submittedName>
        <fullName evidence="1">Uncharacterized protein</fullName>
    </submittedName>
</protein>
<evidence type="ECO:0000313" key="2">
    <source>
        <dbReference type="Proteomes" id="UP000284706"/>
    </source>
</evidence>
<keyword evidence="2" id="KW-1185">Reference proteome</keyword>
<sequence>MEKALLLLVDHSDYPSSSSAQVLNNFDLLDLIFSSFLDSPQTPSSEEYPRIPAPHSQHLLWAALTCKAFFGPATSALWHSVDSWTSLLCLIPILKHDIKQNRYITTETILESHLARLSYYASLIRFLKVTTFDQFVSTHIYASINILCPNLFPKLSRLAIPNVGDLYLDNLNALFLLPASSLSSVSLGGIEPGSEVFVATLLIGLSKNARFLDHLSISGPISLVTFGLLSRFRALKSLDITGKNTVVDRDVMVAISAIQGLKKLSLTLGEGSSFTVPMEYRSGLKLEGLSLGWYPGIMYSILGILCLSQLKDIDFHCLPSELSVKSAEDLVQQALPAVQAGPLTSFSLNLAMGRTTPWQLLLPLRSCKLLTKLDISIDHLDASKLADLCGNGEWDSLSFLALTCHDIVPEGVGLSVHDLRLFAEHCPKLDFLAVSLEVLARDSDALRVLWKDGIADKPRSDSCRLQRLQIMSLASRPNEIIEEAKKKSVVDAVAFSQYLHNLFPLLDRLTYPGECDWFAGVEAMIRALRRVGRRYPITTMTSEDSDAVGRAITLDVSELEPPAVENNSTLMARTGVLENPDILEKIFSSFQQPATSESDDGESRSRVPFPVSNHLVLAALTQRSFFGPAMNVLWRSMNSLEAVLMLIPKLALALDGAYTTSGRGTITEADLVRLKLYAVRVRHFHFQSTSLKGVVSAEIIYILSKKLGGPLFPTLRTLECNDVGSIQVDRRQALFLFASPTLSDLSIRTNIYTPSPDVLFVTSLLEALVETAQGMTVLKVNGFSSSSALVFNLSEISKRHANSLKQLAIECLSLEAVLTTLSSLSVFTSLTVLSMTLSGSNLSTQDSHPGQKLKFPALEDLQISGGVKSLVYMSEIGMTCPSLNNLSINILQLGTDRAVQLQRKALWQRRVANVIHLALSLSPLLRSIQINSTDSRFIIPRHISKALSVLLTCTQLTEVDLYCAFIRGIHGTLCRLCAELSLLEVLKVSWSDDGDEVAEKHLSLVHLEDFAMPCPTLKVVHIPIFIADTSAEFEKMRSRITEKPLNHGLAELVIRPMKGQTPYSSTKNAGTVSRYIDHLFPSLQILSFRDEPRWTEDVDMMVKHYQDVRRWAKDLQPEIMIEATDSEDANGPYFSSLCTTAQFRTLHNQDILQTIFSHLFQLTSNQIGFASKRNRPPPQPNLLSAALTCKSFFNPAIRLMWNTTTLSTLLSIIPVFMKREETYTLEGFIEEEHLHRLDLYARQVRFLHIISEVFPAEIYAVISRLRHPLLPAITTLHFSSPDKTPLKNTASLLLAMSPTLSKVDIGSLATTPDVILPVFFQSLSVGTLQWLRLRGSLPNLVINQLPRFTRLSYLHLDVERTTGHDDIVGVCSHIPMLQKLRLGFETERRYPTSTATAFDSLETLILGAAGVLLVDLLGIFQHLRTPSLLSLLVEIWPGNRNTPHLQLSQSIDKCGQLAQSKSLQSLKVIVNIPLSVPWDAFTTLRRSNHLKSLDIGANALSVTNDDVSCFFEQEQWPELKTLAINFVNASSANATLTASVLGILARNYPRLTSIAISIHIRNDEDLYSILQEEMRRNKPPQSLVTRLQVSLVSSLQEGNVMSRKRFSVTGAGALAQYVNYCFPKLESIIVKAVHLNMPRLTPEVAEFEIDWAKGVQDIVRSYHELRRRSE</sequence>
<reference evidence="1 2" key="1">
    <citation type="journal article" date="2018" name="Evol. Lett.">
        <title>Horizontal gene cluster transfer increased hallucinogenic mushroom diversity.</title>
        <authorList>
            <person name="Reynolds H.T."/>
            <person name="Vijayakumar V."/>
            <person name="Gluck-Thaler E."/>
            <person name="Korotkin H.B."/>
            <person name="Matheny P.B."/>
            <person name="Slot J.C."/>
        </authorList>
    </citation>
    <scope>NUCLEOTIDE SEQUENCE [LARGE SCALE GENOMIC DNA]</scope>
    <source>
        <strain evidence="1 2">SRW20</strain>
    </source>
</reference>
<dbReference type="STRING" id="231916.A0A409Y506"/>
<name>A0A409Y506_9AGAR</name>
<dbReference type="InParanoid" id="A0A409Y506"/>
<accession>A0A409Y506</accession>
<evidence type="ECO:0000313" key="1">
    <source>
        <dbReference type="EMBL" id="PPQ98041.1"/>
    </source>
</evidence>
<dbReference type="SUPFAM" id="SSF52047">
    <property type="entry name" value="RNI-like"/>
    <property type="match status" value="2"/>
</dbReference>
<comment type="caution">
    <text evidence="1">The sequence shown here is derived from an EMBL/GenBank/DDBJ whole genome shotgun (WGS) entry which is preliminary data.</text>
</comment>
<dbReference type="PANTHER" id="PTHR38926:SF5">
    <property type="entry name" value="F-BOX AND LEUCINE-RICH REPEAT PROTEIN 6"/>
    <property type="match status" value="1"/>
</dbReference>
<gene>
    <name evidence="1" type="ORF">CVT26_003036</name>
</gene>
<dbReference type="Proteomes" id="UP000284706">
    <property type="component" value="Unassembled WGS sequence"/>
</dbReference>
<organism evidence="1 2">
    <name type="scientific">Gymnopilus dilepis</name>
    <dbReference type="NCBI Taxonomy" id="231916"/>
    <lineage>
        <taxon>Eukaryota</taxon>
        <taxon>Fungi</taxon>
        <taxon>Dikarya</taxon>
        <taxon>Basidiomycota</taxon>
        <taxon>Agaricomycotina</taxon>
        <taxon>Agaricomycetes</taxon>
        <taxon>Agaricomycetidae</taxon>
        <taxon>Agaricales</taxon>
        <taxon>Agaricineae</taxon>
        <taxon>Hymenogastraceae</taxon>
        <taxon>Gymnopilus</taxon>
    </lineage>
</organism>
<proteinExistence type="predicted"/>
<dbReference type="EMBL" id="NHYE01001151">
    <property type="protein sequence ID" value="PPQ98041.1"/>
    <property type="molecule type" value="Genomic_DNA"/>
</dbReference>